<dbReference type="InterPro" id="IPR015943">
    <property type="entry name" value="WD40/YVTN_repeat-like_dom_sf"/>
</dbReference>
<dbReference type="InterPro" id="IPR020472">
    <property type="entry name" value="WD40_PAC1"/>
</dbReference>
<feature type="repeat" description="WD" evidence="3">
    <location>
        <begin position="776"/>
        <end position="817"/>
    </location>
</feature>
<dbReference type="PANTHER" id="PTHR19879">
    <property type="entry name" value="TRANSCRIPTION INITIATION FACTOR TFIID"/>
    <property type="match status" value="1"/>
</dbReference>
<feature type="repeat" description="WD" evidence="3">
    <location>
        <begin position="692"/>
        <end position="733"/>
    </location>
</feature>
<dbReference type="PRINTS" id="PR00320">
    <property type="entry name" value="GPROTEINBRPT"/>
</dbReference>
<dbReference type="InterPro" id="IPR019775">
    <property type="entry name" value="WD40_repeat_CS"/>
</dbReference>
<sequence length="879" mass="97661">MAQAGPHVEQHFGNTEASHGGLLFQGYVNGPVTINREPTLPEASFDAANKQHVATCLPNTRRDVLTQIRSWADGGGNKHIYWLKGWAGTGKSTIALTVAREYNNKKRLGASFFFSRGGGDLASTRRFAATIAVQLAEASPQLRRHIANAAAATHRIHGLGLYDQWERLILQPLAQLSKEAFPHPLAIVIDALDECDNNDDVSLLIRCLAAAGAVEHVDLRIFVTSRPDQPINIGFGDISTDTHQDFILHNIEQSIIDQDLAIYYKYQLRQIARTYYLNAASLSNDAIQTLVQKSCGLFIYAATVCRFVRAGGPLAGNRLARLVSAERLPAGAGTELDQMYTMVLEYSLTADLEPEEMARMRELFQRVMGTIAVLFDALSPASLAILLNHLHSLLDVPEEEGRLIRLLHPSFREFLLDSQRCPNTTFCIDATEAHRHLCLHRDMSGLRWPGIRVGDVLRSEVNKNIPFSVQYACRYWVYHLERSDVDLQEHRGIAEFFEARFLFWLETLALIGRLADGIAMLQLLEMRLPLLPKRAQNPPTLGAVVYDAKRFLRSHSSIIEEAPLQLYCSALVFSPEASIIRRLYMRHLPKWIVHAPALSEDWSAHLQMLSHPSPVSAVAFSPDGRLIVSGSYDQTVRVWDAATGTERRVLRGHSKSVHAVAFSPDGRLIVSGSNDETVRVWDAATGTERRVLRGHSNLVCAVAFSPDGRLIVSGSYDQTVCVWDAATGAERRVLRGHSNSVCAVAFSPDGRLIVSGSRDKTVRVWDAATGAERRVLRGHSKSVYAVAFSPDGRLIVSGSDDQTVRVWDAATGAERHVLQGQKPTLRFLSFSSCGKHLITDSGILQLVRVRCQWASTVCKPPLIEKWSVLRLFRHQNFGH</sequence>
<dbReference type="SUPFAM" id="SSF50978">
    <property type="entry name" value="WD40 repeat-like"/>
    <property type="match status" value="1"/>
</dbReference>
<evidence type="ECO:0000313" key="5">
    <source>
        <dbReference type="EMBL" id="KAK4141497.1"/>
    </source>
</evidence>
<evidence type="ECO:0000256" key="2">
    <source>
        <dbReference type="ARBA" id="ARBA00022737"/>
    </source>
</evidence>
<evidence type="ECO:0000256" key="1">
    <source>
        <dbReference type="ARBA" id="ARBA00022574"/>
    </source>
</evidence>
<dbReference type="CDD" id="cd00200">
    <property type="entry name" value="WD40"/>
    <property type="match status" value="1"/>
</dbReference>
<dbReference type="SUPFAM" id="SSF52540">
    <property type="entry name" value="P-loop containing nucleoside triphosphate hydrolases"/>
    <property type="match status" value="1"/>
</dbReference>
<keyword evidence="1 3" id="KW-0853">WD repeat</keyword>
<feature type="domain" description="Bulb-type lectin" evidence="4">
    <location>
        <begin position="677"/>
        <end position="809"/>
    </location>
</feature>
<accession>A0AAN6UYE3</accession>
<name>A0AAN6UYE3_9PEZI</name>
<evidence type="ECO:0000313" key="6">
    <source>
        <dbReference type="Proteomes" id="UP001302676"/>
    </source>
</evidence>
<comment type="caution">
    <text evidence="5">The sequence shown here is derived from an EMBL/GenBank/DDBJ whole genome shotgun (WGS) entry which is preliminary data.</text>
</comment>
<dbReference type="SMART" id="SM00564">
    <property type="entry name" value="PQQ"/>
    <property type="match status" value="5"/>
</dbReference>
<dbReference type="PROSITE" id="PS00678">
    <property type="entry name" value="WD_REPEATS_1"/>
    <property type="match status" value="5"/>
</dbReference>
<dbReference type="EMBL" id="MU853610">
    <property type="protein sequence ID" value="KAK4141497.1"/>
    <property type="molecule type" value="Genomic_DNA"/>
</dbReference>
<protein>
    <recommendedName>
        <fullName evidence="4">Bulb-type lectin domain-containing protein</fullName>
    </recommendedName>
</protein>
<dbReference type="InterPro" id="IPR001480">
    <property type="entry name" value="Bulb-type_lectin_dom"/>
</dbReference>
<dbReference type="PROSITE" id="PS50294">
    <property type="entry name" value="WD_REPEATS_REGION"/>
    <property type="match status" value="5"/>
</dbReference>
<gene>
    <name evidence="5" type="ORF">C8A04DRAFT_39009</name>
</gene>
<dbReference type="Gene3D" id="2.130.10.10">
    <property type="entry name" value="YVTN repeat-like/Quinoprotein amine dehydrogenase"/>
    <property type="match status" value="2"/>
</dbReference>
<dbReference type="GeneID" id="87821037"/>
<dbReference type="InterPro" id="IPR056884">
    <property type="entry name" value="NPHP3-like_N"/>
</dbReference>
<dbReference type="InterPro" id="IPR036322">
    <property type="entry name" value="WD40_repeat_dom_sf"/>
</dbReference>
<dbReference type="SMART" id="SM00320">
    <property type="entry name" value="WD40"/>
    <property type="match status" value="5"/>
</dbReference>
<keyword evidence="2" id="KW-0677">Repeat</keyword>
<feature type="repeat" description="WD" evidence="3">
    <location>
        <begin position="734"/>
        <end position="775"/>
    </location>
</feature>
<evidence type="ECO:0000256" key="3">
    <source>
        <dbReference type="PROSITE-ProRule" id="PRU00221"/>
    </source>
</evidence>
<feature type="repeat" description="WD" evidence="3">
    <location>
        <begin position="608"/>
        <end position="649"/>
    </location>
</feature>
<dbReference type="PROSITE" id="PS50927">
    <property type="entry name" value="BULB_LECTIN"/>
    <property type="match status" value="1"/>
</dbReference>
<dbReference type="InterPro" id="IPR027417">
    <property type="entry name" value="P-loop_NTPase"/>
</dbReference>
<feature type="repeat" description="WD" evidence="3">
    <location>
        <begin position="650"/>
        <end position="691"/>
    </location>
</feature>
<reference evidence="5" key="1">
    <citation type="journal article" date="2023" name="Mol. Phylogenet. Evol.">
        <title>Genome-scale phylogeny and comparative genomics of the fungal order Sordariales.</title>
        <authorList>
            <person name="Hensen N."/>
            <person name="Bonometti L."/>
            <person name="Westerberg I."/>
            <person name="Brannstrom I.O."/>
            <person name="Guillou S."/>
            <person name="Cros-Aarteil S."/>
            <person name="Calhoun S."/>
            <person name="Haridas S."/>
            <person name="Kuo A."/>
            <person name="Mondo S."/>
            <person name="Pangilinan J."/>
            <person name="Riley R."/>
            <person name="LaButti K."/>
            <person name="Andreopoulos B."/>
            <person name="Lipzen A."/>
            <person name="Chen C."/>
            <person name="Yan M."/>
            <person name="Daum C."/>
            <person name="Ng V."/>
            <person name="Clum A."/>
            <person name="Steindorff A."/>
            <person name="Ohm R.A."/>
            <person name="Martin F."/>
            <person name="Silar P."/>
            <person name="Natvig D.O."/>
            <person name="Lalanne C."/>
            <person name="Gautier V."/>
            <person name="Ament-Velasquez S.L."/>
            <person name="Kruys A."/>
            <person name="Hutchinson M.I."/>
            <person name="Powell A.J."/>
            <person name="Barry K."/>
            <person name="Miller A.N."/>
            <person name="Grigoriev I.V."/>
            <person name="Debuchy R."/>
            <person name="Gladieux P."/>
            <person name="Hiltunen Thoren M."/>
            <person name="Johannesson H."/>
        </authorList>
    </citation>
    <scope>NUCLEOTIDE SEQUENCE</scope>
    <source>
        <strain evidence="5">CBS 141.50</strain>
    </source>
</reference>
<organism evidence="5 6">
    <name type="scientific">Dichotomopilus funicola</name>
    <dbReference type="NCBI Taxonomy" id="1934379"/>
    <lineage>
        <taxon>Eukaryota</taxon>
        <taxon>Fungi</taxon>
        <taxon>Dikarya</taxon>
        <taxon>Ascomycota</taxon>
        <taxon>Pezizomycotina</taxon>
        <taxon>Sordariomycetes</taxon>
        <taxon>Sordariomycetidae</taxon>
        <taxon>Sordariales</taxon>
        <taxon>Chaetomiaceae</taxon>
        <taxon>Dichotomopilus</taxon>
    </lineage>
</organism>
<dbReference type="Pfam" id="PF00400">
    <property type="entry name" value="WD40"/>
    <property type="match status" value="5"/>
</dbReference>
<reference evidence="5" key="2">
    <citation type="submission" date="2023-05" db="EMBL/GenBank/DDBJ databases">
        <authorList>
            <consortium name="Lawrence Berkeley National Laboratory"/>
            <person name="Steindorff A."/>
            <person name="Hensen N."/>
            <person name="Bonometti L."/>
            <person name="Westerberg I."/>
            <person name="Brannstrom I.O."/>
            <person name="Guillou S."/>
            <person name="Cros-Aarteil S."/>
            <person name="Calhoun S."/>
            <person name="Haridas S."/>
            <person name="Kuo A."/>
            <person name="Mondo S."/>
            <person name="Pangilinan J."/>
            <person name="Riley R."/>
            <person name="Labutti K."/>
            <person name="Andreopoulos B."/>
            <person name="Lipzen A."/>
            <person name="Chen C."/>
            <person name="Yanf M."/>
            <person name="Daum C."/>
            <person name="Ng V."/>
            <person name="Clum A."/>
            <person name="Ohm R."/>
            <person name="Martin F."/>
            <person name="Silar P."/>
            <person name="Natvig D."/>
            <person name="Lalanne C."/>
            <person name="Gautier V."/>
            <person name="Ament-Velasquez S.L."/>
            <person name="Kruys A."/>
            <person name="Hutchinson M.I."/>
            <person name="Powell A.J."/>
            <person name="Barry K."/>
            <person name="Miller A.N."/>
            <person name="Grigoriev I.V."/>
            <person name="Debuchy R."/>
            <person name="Gladieux P."/>
            <person name="Thoren M.H."/>
            <person name="Johannesson H."/>
        </authorList>
    </citation>
    <scope>NUCLEOTIDE SEQUENCE</scope>
    <source>
        <strain evidence="5">CBS 141.50</strain>
    </source>
</reference>
<dbReference type="InterPro" id="IPR001680">
    <property type="entry name" value="WD40_rpt"/>
</dbReference>
<proteinExistence type="predicted"/>
<dbReference type="InterPro" id="IPR018391">
    <property type="entry name" value="PQQ_b-propeller_rpt"/>
</dbReference>
<dbReference type="Proteomes" id="UP001302676">
    <property type="component" value="Unassembled WGS sequence"/>
</dbReference>
<dbReference type="AlphaFoldDB" id="A0AAN6UYE3"/>
<keyword evidence="6" id="KW-1185">Reference proteome</keyword>
<dbReference type="PANTHER" id="PTHR19879:SF9">
    <property type="entry name" value="TRANSCRIPTION INITIATION FACTOR TFIID SUBUNIT 5"/>
    <property type="match status" value="1"/>
</dbReference>
<evidence type="ECO:0000259" key="4">
    <source>
        <dbReference type="PROSITE" id="PS50927"/>
    </source>
</evidence>
<dbReference type="Pfam" id="PF24883">
    <property type="entry name" value="NPHP3_N"/>
    <property type="match status" value="1"/>
</dbReference>
<dbReference type="RefSeq" id="XP_062634868.1">
    <property type="nucleotide sequence ID" value="XM_062784424.1"/>
</dbReference>
<dbReference type="Gene3D" id="3.40.50.300">
    <property type="entry name" value="P-loop containing nucleotide triphosphate hydrolases"/>
    <property type="match status" value="1"/>
</dbReference>
<dbReference type="PROSITE" id="PS50082">
    <property type="entry name" value="WD_REPEATS_2"/>
    <property type="match status" value="5"/>
</dbReference>